<dbReference type="InterPro" id="IPR003599">
    <property type="entry name" value="Ig_sub"/>
</dbReference>
<dbReference type="Pfam" id="PF18962">
    <property type="entry name" value="Por_Secre_tail"/>
    <property type="match status" value="1"/>
</dbReference>
<protein>
    <submittedName>
        <fullName evidence="2">T9SS type A sorting domain-containing protein</fullName>
    </submittedName>
</protein>
<gene>
    <name evidence="2" type="ORF">OL497_15145</name>
</gene>
<dbReference type="Proteomes" id="UP001207742">
    <property type="component" value="Unassembled WGS sequence"/>
</dbReference>
<proteinExistence type="predicted"/>
<comment type="caution">
    <text evidence="2">The sequence shown here is derived from an EMBL/GenBank/DDBJ whole genome shotgun (WGS) entry which is preliminary data.</text>
</comment>
<sequence length="1344" mass="135970">MRKSVRLRGPVTVIAIIMVLLMTHFTGYAQKVYANRQTNQINGLCLLCFVNEPENPVNSNSLDDYSTFVITAGLLGVSVEQTLIFPAASTPGCDSLIIGIGSGNTLLSVNLFGGVTVETFNGNRSNNDAQGTAAGVIRLLDNNRRAEIAIKPAKQFDRVKITLSSSLAGVLENFRLYYAHTQPATPAAPVVVPSAASICSGDSVLLSAIAPNSTTVSWYTSSTGGTAIATGNTLLVTPAVTTTYYAAITQGSCTGSRTPVTITVKPTPETPALLTVPPICSGDSVTLTAVAAADATIIWFDAPVGGTAFAIGKTVIVKPATTTTYYAAAKTNGCSSARAAVTVTVNPAPAAPVVSTSTNTVCSGDSVILSATAAAGATITWYDTPTGGTPLATGNTFKVYPTVTTTYYAVATVGSCSSRRVPVTVTVNAKPEAPVITTGSSSICSGDSVLLSATVPAGVTVTWFNTPTGGTPLATGTTYLVTPAATTTYYAAASNGSCSSVRVPVTITVNPQPADPVIANVPAICKGDSVLLSATVPAGVTVNWYDAPTGGTLLATGNTFKVIPAATTTYYAVATQGSCSSRRVPVTVTINPQPTPPVIANVPAICSGDSVLLSATAPAGATVTWYNVSTGGTPLATGNTYRVKPTVTTTYYAAAAQGSCASSRTPVTVTVNPRPALPVVPAVPAVCNGDSVTLIANVPAGVNVVWYNSNSTGATPIGTGTPFRIKPTATGLYYAAATLGTCSSSRVSVNVVVNPRPVAPVIPDATVCSGDSITLTATVPAGVTVTWYSVSTGGTPLATGNTYTVKPTVTTTYYAAATQGSCTSNSRTAVTVTVGTPPAPPAVGTTTPICSGDSITLTASAPAGTTIAWYNTPTGGTPLATGNTYTVKPTVTTTYYAAALQGSCGSSRTPVTVTVNPKPAAPVITPVSGICAGDTLVLSATTTTAGAVITWYNTATGGTPLATGNTYVVAPATTTTYYAAATLGNCTSGRTPVTVTVTTKPAPPVVATPPVVCSGDSVTLTATVPAGVTVTWYSANGTLLAIGNTYTVKPTATTTYYAAASKGSCSSGRTPVTVTVGTRPATPVLVAGAAVCAGDSITLTAIVPAGVIVTWYNVSTGGTPLATGNTYTVKPAVTTTYYASAGTGTCASPRSAVTAVVNQRPGAPTVAADTVIINSGETAVLIGTSPTGAAFTWYNAQVGGTALYSGNPFSTAPTATTTYFVSATLTCCEGPRRPVTVIVRGSIIVKEPTTAKENTTVTTDKSASALQTLDFYPNPTSGLIQIRSKQELNGSQLIVTDLHGQSVYREILRNNSVRLPDAVPAGIYILQVKTRAGQQLTGKVIITR</sequence>
<feature type="domain" description="Immunoglobulin" evidence="1">
    <location>
        <begin position="841"/>
        <end position="914"/>
    </location>
</feature>
<reference evidence="2 3" key="1">
    <citation type="submission" date="2022-10" db="EMBL/GenBank/DDBJ databases">
        <title>Chitinophaga nivalis PC15 sp. nov., isolated from Pyeongchang county, South Korea.</title>
        <authorList>
            <person name="Trinh H.N."/>
        </authorList>
    </citation>
    <scope>NUCLEOTIDE SEQUENCE [LARGE SCALE GENOMIC DNA]</scope>
    <source>
        <strain evidence="2 3">PC14</strain>
    </source>
</reference>
<dbReference type="PANTHER" id="PTHR46013:SF4">
    <property type="entry name" value="B-CELL RECEPTOR CD22-RELATED"/>
    <property type="match status" value="1"/>
</dbReference>
<accession>A0ABT3INE9</accession>
<evidence type="ECO:0000313" key="3">
    <source>
        <dbReference type="Proteomes" id="UP001207742"/>
    </source>
</evidence>
<dbReference type="RefSeq" id="WP_264731418.1">
    <property type="nucleotide sequence ID" value="NZ_JAPDNR010000001.1"/>
</dbReference>
<dbReference type="InterPro" id="IPR026444">
    <property type="entry name" value="Secre_tail"/>
</dbReference>
<dbReference type="InterPro" id="IPR044023">
    <property type="entry name" value="Ig_7"/>
</dbReference>
<feature type="domain" description="Immunoglobulin" evidence="1">
    <location>
        <begin position="1007"/>
        <end position="1075"/>
    </location>
</feature>
<evidence type="ECO:0000259" key="1">
    <source>
        <dbReference type="SMART" id="SM00409"/>
    </source>
</evidence>
<organism evidence="2 3">
    <name type="scientific">Chitinophaga nivalis</name>
    <dbReference type="NCBI Taxonomy" id="2991709"/>
    <lineage>
        <taxon>Bacteria</taxon>
        <taxon>Pseudomonadati</taxon>
        <taxon>Bacteroidota</taxon>
        <taxon>Chitinophagia</taxon>
        <taxon>Chitinophagales</taxon>
        <taxon>Chitinophagaceae</taxon>
        <taxon>Chitinophaga</taxon>
    </lineage>
</organism>
<feature type="domain" description="Immunoglobulin" evidence="1">
    <location>
        <begin position="193"/>
        <end position="265"/>
    </location>
</feature>
<dbReference type="SMART" id="SM00409">
    <property type="entry name" value="IG"/>
    <property type="match status" value="8"/>
</dbReference>
<feature type="domain" description="Immunoglobulin" evidence="1">
    <location>
        <begin position="681"/>
        <end position="752"/>
    </location>
</feature>
<feature type="domain" description="Immunoglobulin" evidence="1">
    <location>
        <begin position="595"/>
        <end position="670"/>
    </location>
</feature>
<dbReference type="NCBIfam" id="TIGR04183">
    <property type="entry name" value="Por_Secre_tail"/>
    <property type="match status" value="1"/>
</dbReference>
<feature type="domain" description="Immunoglobulin" evidence="1">
    <location>
        <begin position="356"/>
        <end position="426"/>
    </location>
</feature>
<dbReference type="Pfam" id="PF19081">
    <property type="entry name" value="Ig_7"/>
    <property type="match status" value="13"/>
</dbReference>
<feature type="domain" description="Immunoglobulin" evidence="1">
    <location>
        <begin position="762"/>
        <end position="833"/>
    </location>
</feature>
<dbReference type="PANTHER" id="PTHR46013">
    <property type="entry name" value="VASCULAR CELL ADHESION MOLECULE 1"/>
    <property type="match status" value="1"/>
</dbReference>
<evidence type="ECO:0000313" key="2">
    <source>
        <dbReference type="EMBL" id="MCW3485244.1"/>
    </source>
</evidence>
<feature type="domain" description="Immunoglobulin" evidence="1">
    <location>
        <begin position="271"/>
        <end position="344"/>
    </location>
</feature>
<keyword evidence="3" id="KW-1185">Reference proteome</keyword>
<dbReference type="EMBL" id="JAPDNS010000001">
    <property type="protein sequence ID" value="MCW3485244.1"/>
    <property type="molecule type" value="Genomic_DNA"/>
</dbReference>
<name>A0ABT3INE9_9BACT</name>